<dbReference type="AlphaFoldDB" id="A0A059EW97"/>
<evidence type="ECO:0000256" key="1">
    <source>
        <dbReference type="SAM" id="SignalP"/>
    </source>
</evidence>
<keyword evidence="1" id="KW-0732">Signal</keyword>
<organism evidence="2 3">
    <name type="scientific">Anncaliia algerae PRA339</name>
    <dbReference type="NCBI Taxonomy" id="1288291"/>
    <lineage>
        <taxon>Eukaryota</taxon>
        <taxon>Fungi</taxon>
        <taxon>Fungi incertae sedis</taxon>
        <taxon>Microsporidia</taxon>
        <taxon>Tubulinosematoidea</taxon>
        <taxon>Tubulinosematidae</taxon>
        <taxon>Anncaliia</taxon>
    </lineage>
</organism>
<dbReference type="OrthoDB" id="10304450at2759"/>
<dbReference type="EMBL" id="KK365355">
    <property type="protein sequence ID" value="KCZ79132.1"/>
    <property type="molecule type" value="Genomic_DNA"/>
</dbReference>
<dbReference type="Proteomes" id="UP000030655">
    <property type="component" value="Unassembled WGS sequence"/>
</dbReference>
<sequence length="375" mass="44962">MFCFVFFHHVYLAYSNLYQLFPEDNYDNSVHEETNRIPKTDFQSSLFSVEEDYSSLLKNKLHIFNDSSDSNNHMSNKYLEVVAPKQHPDTLVEQESYSYINYQPKLTEIPDKQLVDLTRTEKEYIFLKDKGANIKKSYSKCLYTVSKFCCSESPFYCYQGIFCDKVYINYHSCTISKRKTLYHKNIQSGLELQKYFPKRFCFQVMFDIQFLRKLSEKFDLSDNFERFQYGIFGYLKSKLVNFEKILDDYNIHLLIQFAIGQLQRDKIRIALFFIILVFKLIGSSEKQNFMMECEIRLNLFRKIYFKNINLIASIYRTLSYYQFLKIDTTNFESTIFFIFDSLFREFFLFDFDNAKHYGILHAFQVHILNGLVLLE</sequence>
<name>A0A059EW97_9MICR</name>
<accession>A0A059EW97</accession>
<feature type="chain" id="PRO_5013243636" description="Rab-GAP TBC domain-containing protein" evidence="1">
    <location>
        <begin position="16"/>
        <end position="375"/>
    </location>
</feature>
<dbReference type="HOGENOM" id="CLU_737642_0_0_1"/>
<proteinExistence type="predicted"/>
<gene>
    <name evidence="2" type="ORF">H312_03485</name>
</gene>
<dbReference type="VEuPathDB" id="MicrosporidiaDB:H312_03485"/>
<keyword evidence="3" id="KW-1185">Reference proteome</keyword>
<evidence type="ECO:0000313" key="2">
    <source>
        <dbReference type="EMBL" id="KCZ79132.1"/>
    </source>
</evidence>
<evidence type="ECO:0000313" key="3">
    <source>
        <dbReference type="Proteomes" id="UP000030655"/>
    </source>
</evidence>
<evidence type="ECO:0008006" key="4">
    <source>
        <dbReference type="Google" id="ProtNLM"/>
    </source>
</evidence>
<protein>
    <recommendedName>
        <fullName evidence="4">Rab-GAP TBC domain-containing protein</fullName>
    </recommendedName>
</protein>
<feature type="signal peptide" evidence="1">
    <location>
        <begin position="1"/>
        <end position="15"/>
    </location>
</feature>
<reference evidence="3" key="1">
    <citation type="submission" date="2013-02" db="EMBL/GenBank/DDBJ databases">
        <authorList>
            <consortium name="The Broad Institute Genome Sequencing Platform"/>
            <person name="Cuomo C."/>
            <person name="Becnel J."/>
            <person name="Sanscrainte N."/>
            <person name="Walker B."/>
            <person name="Young S.K."/>
            <person name="Zeng Q."/>
            <person name="Gargeya S."/>
            <person name="Fitzgerald M."/>
            <person name="Haas B."/>
            <person name="Abouelleil A."/>
            <person name="Alvarado L."/>
            <person name="Arachchi H.M."/>
            <person name="Berlin A.M."/>
            <person name="Chapman S.B."/>
            <person name="Dewar J."/>
            <person name="Goldberg J."/>
            <person name="Griggs A."/>
            <person name="Gujja S."/>
            <person name="Hansen M."/>
            <person name="Howarth C."/>
            <person name="Imamovic A."/>
            <person name="Larimer J."/>
            <person name="McCowan C."/>
            <person name="Murphy C."/>
            <person name="Neiman D."/>
            <person name="Pearson M."/>
            <person name="Priest M."/>
            <person name="Roberts A."/>
            <person name="Saif S."/>
            <person name="Shea T."/>
            <person name="Sisk P."/>
            <person name="Sykes S."/>
            <person name="Wortman J."/>
            <person name="Nusbaum C."/>
            <person name="Birren B."/>
        </authorList>
    </citation>
    <scope>NUCLEOTIDE SEQUENCE [LARGE SCALE GENOMIC DNA]</scope>
    <source>
        <strain evidence="3">PRA339</strain>
    </source>
</reference>
<reference evidence="2 3" key="2">
    <citation type="submission" date="2014-03" db="EMBL/GenBank/DDBJ databases">
        <title>The Genome Sequence of Anncaliia algerae insect isolate PRA339.</title>
        <authorList>
            <consortium name="The Broad Institute Genome Sequencing Platform"/>
            <consortium name="The Broad Institute Genome Sequencing Center for Infectious Disease"/>
            <person name="Cuomo C."/>
            <person name="Becnel J."/>
            <person name="Sanscrainte N."/>
            <person name="Walker B."/>
            <person name="Young S.K."/>
            <person name="Zeng Q."/>
            <person name="Gargeya S."/>
            <person name="Fitzgerald M."/>
            <person name="Haas B."/>
            <person name="Abouelleil A."/>
            <person name="Alvarado L."/>
            <person name="Arachchi H.M."/>
            <person name="Berlin A.M."/>
            <person name="Chapman S.B."/>
            <person name="Dewar J."/>
            <person name="Goldberg J."/>
            <person name="Griggs A."/>
            <person name="Gujja S."/>
            <person name="Hansen M."/>
            <person name="Howarth C."/>
            <person name="Imamovic A."/>
            <person name="Larimer J."/>
            <person name="McCowan C."/>
            <person name="Murphy C."/>
            <person name="Neiman D."/>
            <person name="Pearson M."/>
            <person name="Priest M."/>
            <person name="Roberts A."/>
            <person name="Saif S."/>
            <person name="Shea T."/>
            <person name="Sisk P."/>
            <person name="Sykes S."/>
            <person name="Wortman J."/>
            <person name="Nusbaum C."/>
            <person name="Birren B."/>
        </authorList>
    </citation>
    <scope>NUCLEOTIDE SEQUENCE [LARGE SCALE GENOMIC DNA]</scope>
    <source>
        <strain evidence="2 3">PRA339</strain>
    </source>
</reference>